<dbReference type="Pfam" id="PF13443">
    <property type="entry name" value="HTH_26"/>
    <property type="match status" value="1"/>
</dbReference>
<dbReference type="KEGG" id="dsu:Dsui_0183"/>
<keyword evidence="1" id="KW-0805">Transcription regulation</keyword>
<sequence length="198" mass="21569">MTLEELAHATGGNDGNLSKIERGLLGYSDETIQKIAKALGCSVSDLFAGAEAGGNVTAVPIGTRRIPLISCVQAGAMTEAIDPYAAGDAAEWMLTDLDLSANAFALRIKGNSMLQEFREGDTVIIDPAILPLPGDYVVAKNGENEATFKKYRPRGVNERGEQVFELVPLNEDYPSMRSDITPIRIIGTMVEHRRYRRR</sequence>
<dbReference type="GO" id="GO:0003677">
    <property type="term" value="F:DNA binding"/>
    <property type="evidence" value="ECO:0007669"/>
    <property type="project" value="UniProtKB-KW"/>
</dbReference>
<reference evidence="5 6" key="1">
    <citation type="journal article" date="2012" name="J. Bacteriol.">
        <title>Complete genome sequence of the anaerobic perchlorate-reducing bacterium Azospira suillum strain PS.</title>
        <authorList>
            <person name="Byrne-Bailey K.G."/>
            <person name="Coates J.D."/>
        </authorList>
    </citation>
    <scope>NUCLEOTIDE SEQUENCE [LARGE SCALE GENOMIC DNA]</scope>
    <source>
        <strain evidence="6">ATCC BAA-33 / DSM 13638 / PS</strain>
    </source>
</reference>
<keyword evidence="3" id="KW-0804">Transcription</keyword>
<evidence type="ECO:0000313" key="5">
    <source>
        <dbReference type="EMBL" id="AEV24603.1"/>
    </source>
</evidence>
<keyword evidence="2" id="KW-0238">DNA-binding</keyword>
<dbReference type="InterPro" id="IPR001387">
    <property type="entry name" value="Cro/C1-type_HTH"/>
</dbReference>
<dbReference type="InterPro" id="IPR039418">
    <property type="entry name" value="LexA-like"/>
</dbReference>
<evidence type="ECO:0000256" key="3">
    <source>
        <dbReference type="ARBA" id="ARBA00023163"/>
    </source>
</evidence>
<dbReference type="Gene3D" id="1.10.260.40">
    <property type="entry name" value="lambda repressor-like DNA-binding domains"/>
    <property type="match status" value="1"/>
</dbReference>
<protein>
    <submittedName>
        <fullName evidence="5">SOS response transcriptional repressor, RecA-mediated autopeptidase</fullName>
    </submittedName>
</protein>
<dbReference type="PANTHER" id="PTHR40661:SF3">
    <property type="entry name" value="FELS-1 PROPHAGE TRANSCRIPTIONAL REGULATOR"/>
    <property type="match status" value="1"/>
</dbReference>
<dbReference type="InterPro" id="IPR010982">
    <property type="entry name" value="Lambda_DNA-bd_dom_sf"/>
</dbReference>
<evidence type="ECO:0000256" key="2">
    <source>
        <dbReference type="ARBA" id="ARBA00023125"/>
    </source>
</evidence>
<dbReference type="HOGENOM" id="CLU_066192_1_3_4"/>
<dbReference type="EMBL" id="CP003153">
    <property type="protein sequence ID" value="AEV24603.1"/>
    <property type="molecule type" value="Genomic_DNA"/>
</dbReference>
<name>G8QM87_AZOOP</name>
<evidence type="ECO:0000256" key="1">
    <source>
        <dbReference type="ARBA" id="ARBA00023015"/>
    </source>
</evidence>
<dbReference type="Pfam" id="PF00717">
    <property type="entry name" value="Peptidase_S24"/>
    <property type="match status" value="1"/>
</dbReference>
<dbReference type="eggNOG" id="COG1974">
    <property type="taxonomic scope" value="Bacteria"/>
</dbReference>
<dbReference type="CDD" id="cd00093">
    <property type="entry name" value="HTH_XRE"/>
    <property type="match status" value="1"/>
</dbReference>
<accession>G8QM87</accession>
<dbReference type="CDD" id="cd06529">
    <property type="entry name" value="S24_LexA-like"/>
    <property type="match status" value="1"/>
</dbReference>
<gene>
    <name evidence="5" type="ordered locus">Dsui_0183</name>
</gene>
<dbReference type="PANTHER" id="PTHR40661">
    <property type="match status" value="1"/>
</dbReference>
<dbReference type="InterPro" id="IPR036286">
    <property type="entry name" value="LexA/Signal_pep-like_sf"/>
</dbReference>
<dbReference type="AlphaFoldDB" id="G8QM87"/>
<evidence type="ECO:0000259" key="4">
    <source>
        <dbReference type="PROSITE" id="PS50943"/>
    </source>
</evidence>
<dbReference type="SUPFAM" id="SSF47413">
    <property type="entry name" value="lambda repressor-like DNA-binding domains"/>
    <property type="match status" value="1"/>
</dbReference>
<proteinExistence type="predicted"/>
<evidence type="ECO:0000313" key="6">
    <source>
        <dbReference type="Proteomes" id="UP000005633"/>
    </source>
</evidence>
<dbReference type="PROSITE" id="PS50943">
    <property type="entry name" value="HTH_CROC1"/>
    <property type="match status" value="1"/>
</dbReference>
<dbReference type="STRING" id="640081.Dsui_0183"/>
<organism evidence="5 6">
    <name type="scientific">Azospira oryzae (strain ATCC BAA-33 / DSM 13638 / PS)</name>
    <name type="common">Dechlorosoma suillum</name>
    <dbReference type="NCBI Taxonomy" id="640081"/>
    <lineage>
        <taxon>Bacteria</taxon>
        <taxon>Pseudomonadati</taxon>
        <taxon>Pseudomonadota</taxon>
        <taxon>Betaproteobacteria</taxon>
        <taxon>Rhodocyclales</taxon>
        <taxon>Rhodocyclaceae</taxon>
        <taxon>Azospira</taxon>
    </lineage>
</organism>
<dbReference type="InterPro" id="IPR015927">
    <property type="entry name" value="Peptidase_S24_S26A/B/C"/>
</dbReference>
<dbReference type="Gene3D" id="2.10.109.10">
    <property type="entry name" value="Umud Fragment, subunit A"/>
    <property type="match status" value="1"/>
</dbReference>
<dbReference type="Proteomes" id="UP000005633">
    <property type="component" value="Chromosome"/>
</dbReference>
<feature type="domain" description="HTH cro/C1-type" evidence="4">
    <location>
        <begin position="1"/>
        <end position="46"/>
    </location>
</feature>
<dbReference type="SUPFAM" id="SSF51306">
    <property type="entry name" value="LexA/Signal peptidase"/>
    <property type="match status" value="1"/>
</dbReference>